<evidence type="ECO:0000256" key="6">
    <source>
        <dbReference type="SAM" id="Phobius"/>
    </source>
</evidence>
<evidence type="ECO:0000256" key="4">
    <source>
        <dbReference type="ARBA" id="ARBA00022989"/>
    </source>
</evidence>
<dbReference type="SUPFAM" id="SSF103481">
    <property type="entry name" value="Multidrug resistance efflux transporter EmrE"/>
    <property type="match status" value="2"/>
</dbReference>
<evidence type="ECO:0000259" key="7">
    <source>
        <dbReference type="Pfam" id="PF00892"/>
    </source>
</evidence>
<feature type="transmembrane region" description="Helical" evidence="6">
    <location>
        <begin position="73"/>
        <end position="93"/>
    </location>
</feature>
<dbReference type="InterPro" id="IPR000620">
    <property type="entry name" value="EamA_dom"/>
</dbReference>
<gene>
    <name evidence="8" type="ORF">SYV04_12365</name>
</gene>
<feature type="transmembrane region" description="Helical" evidence="6">
    <location>
        <begin position="191"/>
        <end position="211"/>
    </location>
</feature>
<dbReference type="RefSeq" id="WP_321545925.1">
    <property type="nucleotide sequence ID" value="NZ_JAXIVS010000004.1"/>
</dbReference>
<comment type="caution">
    <text evidence="8">The sequence shown here is derived from an EMBL/GenBank/DDBJ whole genome shotgun (WGS) entry which is preliminary data.</text>
</comment>
<feature type="transmembrane region" description="Helical" evidence="6">
    <location>
        <begin position="253"/>
        <end position="273"/>
    </location>
</feature>
<evidence type="ECO:0000313" key="9">
    <source>
        <dbReference type="Proteomes" id="UP001291309"/>
    </source>
</evidence>
<feature type="transmembrane region" description="Helical" evidence="6">
    <location>
        <begin position="279"/>
        <end position="298"/>
    </location>
</feature>
<sequence length="312" mass="32726">MASSPAPRPAGPLKIALAYCTCFILWGSTWAVVKVGLEDLPPLRFVGVRMLVSGLVLLPFARSRGATLGVRTTWQLMGVGCLQISIPFALLFISQQWVASSWSALLFSTFPVWLLLVGRVLLPDQGLTGRKLLAAGLGLAGVVALQGDQLGALETSRQALLGGLLILTAAVLVAVANVLVKRHMTHVPPHVLVFVQTLSSAVPLLGLSFLLEAQSPTHWTLRAVLAVAYLALGGTVLTYQLLYWLLPRISLSALGAMALLDTLVAVVLGVVVLREPLTASLLIGGSLILSGAALANLLPPEAAPVSEPPARG</sequence>
<feature type="transmembrane region" description="Helical" evidence="6">
    <location>
        <begin position="223"/>
        <end position="246"/>
    </location>
</feature>
<accession>A0ABU5H160</accession>
<evidence type="ECO:0000256" key="2">
    <source>
        <dbReference type="ARBA" id="ARBA00007362"/>
    </source>
</evidence>
<feature type="transmembrane region" description="Helical" evidence="6">
    <location>
        <begin position="159"/>
        <end position="179"/>
    </location>
</feature>
<name>A0ABU5H160_9BACT</name>
<dbReference type="Proteomes" id="UP001291309">
    <property type="component" value="Unassembled WGS sequence"/>
</dbReference>
<evidence type="ECO:0000256" key="5">
    <source>
        <dbReference type="ARBA" id="ARBA00023136"/>
    </source>
</evidence>
<protein>
    <submittedName>
        <fullName evidence="8">EamA family transporter</fullName>
    </submittedName>
</protein>
<keyword evidence="5 6" id="KW-0472">Membrane</keyword>
<dbReference type="InterPro" id="IPR050638">
    <property type="entry name" value="AA-Vitamin_Transporters"/>
</dbReference>
<organism evidence="8 9">
    <name type="scientific">Hyalangium rubrum</name>
    <dbReference type="NCBI Taxonomy" id="3103134"/>
    <lineage>
        <taxon>Bacteria</taxon>
        <taxon>Pseudomonadati</taxon>
        <taxon>Myxococcota</taxon>
        <taxon>Myxococcia</taxon>
        <taxon>Myxococcales</taxon>
        <taxon>Cystobacterineae</taxon>
        <taxon>Archangiaceae</taxon>
        <taxon>Hyalangium</taxon>
    </lineage>
</organism>
<dbReference type="PANTHER" id="PTHR32322:SF2">
    <property type="entry name" value="EAMA DOMAIN-CONTAINING PROTEIN"/>
    <property type="match status" value="1"/>
</dbReference>
<evidence type="ECO:0000256" key="3">
    <source>
        <dbReference type="ARBA" id="ARBA00022692"/>
    </source>
</evidence>
<comment type="similarity">
    <text evidence="2">Belongs to the EamA transporter family.</text>
</comment>
<proteinExistence type="inferred from homology"/>
<feature type="transmembrane region" description="Helical" evidence="6">
    <location>
        <begin position="99"/>
        <end position="122"/>
    </location>
</feature>
<feature type="transmembrane region" description="Helical" evidence="6">
    <location>
        <begin position="41"/>
        <end position="61"/>
    </location>
</feature>
<dbReference type="PANTHER" id="PTHR32322">
    <property type="entry name" value="INNER MEMBRANE TRANSPORTER"/>
    <property type="match status" value="1"/>
</dbReference>
<keyword evidence="4 6" id="KW-1133">Transmembrane helix</keyword>
<feature type="domain" description="EamA" evidence="7">
    <location>
        <begin position="161"/>
        <end position="296"/>
    </location>
</feature>
<evidence type="ECO:0000313" key="8">
    <source>
        <dbReference type="EMBL" id="MDY7227195.1"/>
    </source>
</evidence>
<evidence type="ECO:0000256" key="1">
    <source>
        <dbReference type="ARBA" id="ARBA00004141"/>
    </source>
</evidence>
<comment type="subcellular location">
    <subcellularLocation>
        <location evidence="1">Membrane</location>
        <topology evidence="1">Multi-pass membrane protein</topology>
    </subcellularLocation>
</comment>
<dbReference type="InterPro" id="IPR037185">
    <property type="entry name" value="EmrE-like"/>
</dbReference>
<keyword evidence="3 6" id="KW-0812">Transmembrane</keyword>
<keyword evidence="9" id="KW-1185">Reference proteome</keyword>
<feature type="domain" description="EamA" evidence="7">
    <location>
        <begin position="16"/>
        <end position="143"/>
    </location>
</feature>
<dbReference type="Pfam" id="PF00892">
    <property type="entry name" value="EamA"/>
    <property type="match status" value="2"/>
</dbReference>
<dbReference type="EMBL" id="JAXIVS010000004">
    <property type="protein sequence ID" value="MDY7227195.1"/>
    <property type="molecule type" value="Genomic_DNA"/>
</dbReference>
<reference evidence="8 9" key="1">
    <citation type="submission" date="2023-12" db="EMBL/GenBank/DDBJ databases">
        <title>the genome sequence of Hyalangium sp. s54d21.</title>
        <authorList>
            <person name="Zhang X."/>
        </authorList>
    </citation>
    <scope>NUCLEOTIDE SEQUENCE [LARGE SCALE GENOMIC DNA]</scope>
    <source>
        <strain evidence="9">s54d21</strain>
    </source>
</reference>